<evidence type="ECO:0000256" key="1">
    <source>
        <dbReference type="SAM" id="MobiDB-lite"/>
    </source>
</evidence>
<evidence type="ECO:0000313" key="2">
    <source>
        <dbReference type="EMBL" id="PVH92593.1"/>
    </source>
</evidence>
<feature type="region of interest" description="Disordered" evidence="1">
    <location>
        <begin position="133"/>
        <end position="153"/>
    </location>
</feature>
<dbReference type="AlphaFoldDB" id="A0A2V1D513"/>
<keyword evidence="3" id="KW-1185">Reference proteome</keyword>
<gene>
    <name evidence="2" type="ORF">DM02DRAFT_270747</name>
</gene>
<reference evidence="2 3" key="1">
    <citation type="journal article" date="2018" name="Sci. Rep.">
        <title>Comparative genomics provides insights into the lifestyle and reveals functional heterogeneity of dark septate endophytic fungi.</title>
        <authorList>
            <person name="Knapp D.G."/>
            <person name="Nemeth J.B."/>
            <person name="Barry K."/>
            <person name="Hainaut M."/>
            <person name="Henrissat B."/>
            <person name="Johnson J."/>
            <person name="Kuo A."/>
            <person name="Lim J.H.P."/>
            <person name="Lipzen A."/>
            <person name="Nolan M."/>
            <person name="Ohm R.A."/>
            <person name="Tamas L."/>
            <person name="Grigoriev I.V."/>
            <person name="Spatafora J.W."/>
            <person name="Nagy L.G."/>
            <person name="Kovacs G.M."/>
        </authorList>
    </citation>
    <scope>NUCLEOTIDE SEQUENCE [LARGE SCALE GENOMIC DNA]</scope>
    <source>
        <strain evidence="2 3">DSE2036</strain>
    </source>
</reference>
<dbReference type="EMBL" id="KZ805666">
    <property type="protein sequence ID" value="PVH92593.1"/>
    <property type="molecule type" value="Genomic_DNA"/>
</dbReference>
<evidence type="ECO:0000313" key="3">
    <source>
        <dbReference type="Proteomes" id="UP000244855"/>
    </source>
</evidence>
<accession>A0A2V1D513</accession>
<dbReference type="Proteomes" id="UP000244855">
    <property type="component" value="Unassembled WGS sequence"/>
</dbReference>
<sequence length="153" mass="17581">MAEHQRRGQHYPYTTNKRARQACENCRSVRIQEWVSSILWGTNTSAAARNQNAQERDLIVLAVRDYNKDAFMPLISEPAKDPRDLEMTRALFLKQLAPMMYRVLQDQLPPRGGGKFRARLHLAWGTPASLLLDPYTSTPERAPPTDFDQNMPK</sequence>
<organism evidence="2 3">
    <name type="scientific">Periconia macrospinosa</name>
    <dbReference type="NCBI Taxonomy" id="97972"/>
    <lineage>
        <taxon>Eukaryota</taxon>
        <taxon>Fungi</taxon>
        <taxon>Dikarya</taxon>
        <taxon>Ascomycota</taxon>
        <taxon>Pezizomycotina</taxon>
        <taxon>Dothideomycetes</taxon>
        <taxon>Pleosporomycetidae</taxon>
        <taxon>Pleosporales</taxon>
        <taxon>Massarineae</taxon>
        <taxon>Periconiaceae</taxon>
        <taxon>Periconia</taxon>
    </lineage>
</organism>
<proteinExistence type="predicted"/>
<name>A0A2V1D513_9PLEO</name>
<protein>
    <submittedName>
        <fullName evidence="2">Uncharacterized protein</fullName>
    </submittedName>
</protein>